<comment type="caution">
    <text evidence="13">The sequence shown here is derived from an EMBL/GenBank/DDBJ whole genome shotgun (WGS) entry which is preliminary data.</text>
</comment>
<feature type="compositionally biased region" description="Low complexity" evidence="11">
    <location>
        <begin position="14"/>
        <end position="26"/>
    </location>
</feature>
<comment type="subcellular location">
    <subcellularLocation>
        <location evidence="1">Nucleus</location>
        <location evidence="1">Nuclear pore complex</location>
    </subcellularLocation>
</comment>
<evidence type="ECO:0000256" key="3">
    <source>
        <dbReference type="ARBA" id="ARBA00022448"/>
    </source>
</evidence>
<dbReference type="GO" id="GO:0000973">
    <property type="term" value="P:post-transcriptional tethering of RNA polymerase II gene DNA at nuclear periphery"/>
    <property type="evidence" value="ECO:0007669"/>
    <property type="project" value="TreeGrafter"/>
</dbReference>
<evidence type="ECO:0000256" key="10">
    <source>
        <dbReference type="ARBA" id="ARBA00023242"/>
    </source>
</evidence>
<evidence type="ECO:0000256" key="6">
    <source>
        <dbReference type="ARBA" id="ARBA00022816"/>
    </source>
</evidence>
<keyword evidence="9" id="KW-0906">Nuclear pore complex</keyword>
<feature type="region of interest" description="Disordered" evidence="11">
    <location>
        <begin position="1"/>
        <end position="26"/>
    </location>
</feature>
<feature type="domain" description="Peptidase S59" evidence="12">
    <location>
        <begin position="779"/>
        <end position="923"/>
    </location>
</feature>
<evidence type="ECO:0000256" key="11">
    <source>
        <dbReference type="SAM" id="MobiDB-lite"/>
    </source>
</evidence>
<feature type="compositionally biased region" description="Low complexity" evidence="11">
    <location>
        <begin position="959"/>
        <end position="968"/>
    </location>
</feature>
<evidence type="ECO:0000256" key="5">
    <source>
        <dbReference type="ARBA" id="ARBA00022813"/>
    </source>
</evidence>
<dbReference type="EMBL" id="JAAAID010000377">
    <property type="protein sequence ID" value="KAG0018263.1"/>
    <property type="molecule type" value="Genomic_DNA"/>
</dbReference>
<sequence>MFSSGFGSSGFGGQQQQNAGFGSGQNAFGSTTGSFGAPSTGFGAASTGFGAPAQNTGFGAAPATNAFGSAPATTGFGGGGFGGSTTGFGAQTQPSTGFGGSSFGATNPASTTGGFGGFGTNTATAGGFGSGSGFGAKPATTGFGAQPTAGFGAAANTGFGGATSSFGGGGMLGGGMGATSGTGTVNPPFAPFIEKEPATGQNSHYQSITAMPQYRGYSFEELRLQDYQQGRKFPGQAAGFGGTSTFGQQPAATGFGAQPSTGFGSNSTTSNIGGFGGGTTGFGGTTTAGFGSTTPFGSTAPASTGFGGQTTTPSTGFGATTGAFGSQPATGFGATSGTGGFGTAGGFGAATAAKPATGFGGFGTTATSQPATGFGATTGGFGATTATPSLFGGGGTGTGAFGAPAATTSTGFGGFGTTQTSAAPASTGLGFGLGGAAGGFGAKPATSSLFGGNATSTSTAPSFGSFGTAPAAGTGGLFGGASTGSSLFPATSTASTGLFGGAGATAAPSFGATTASTGLFGAKPATTGSLFAPAASTGFGAPAFGAGGASQSTSLFGGAGTTGGAFGSSTLGSGFLGGSSNAAAAQPAMVASVNGNIYGDNPLFQRDTSTPASKPQPAVLSRSEPSQKLPAHIPPVRFSPRHTQIRLRPTSTATFSSNVAGGDLPAGRKSILLLEGINDDSTFSSDEYTPRRSVKKLQLKPRGQEAEQQTFPPHQAQRTGVTFNPSLESAAIDSLSRGYPNLERPSSANGRPTDGQGPVNSNRHENSTPASAPTENKIEGEYWMTPSLEELRKMSRSELQHVQDFKVGLPGYGSVSFLEPVDLSTVPSLSSICGHIVLFQPRICIVYPDEHNKPPRGQGMNVPALISLENCWPVDKSTREPVKFDKTSPQYAQHLKRLKRQSETTFIDFNTDDGTWTFRVEHFSKYGLEDDEYEDAGMNHEADGHRITLPAASASQRGSNSAVVSSSSFKDDHTNYHSESSQPSDAQYEPARNVSRLSKKRDPQRLNILRTSLFADSNSNQDRLQKRSSIWSTSSDNAEQTDSVGDHVVGFGAELADSGSVFDYFVGFRANKADNPDKQSTSNDSSTVVQLMKVKVVADPEDEEVLRHIICMQAFISGSSITLDENNEPRATIVAGTSFTTLMSRLKELQHNLSAQEVYAWILGQSLFDPQPTPTNISEMPKSAQESYESIGRRTRCGNWLSYVLKPLLEADMRRIEIEGGPLAKEEAIFSLLASNKRQMASVAAVQSKNLRLATLIAQSGRGSQPLLGLENQMKFFKELGIEGSIPVSYLKIYALLSGALDVNIAPKGSPAVYVTDGLDWRQVFGLYLWHNCIPGANLQQAVDQYAASMAMRKSVARPAPWHQKNVEGCDPEHYDFLFQLIVHSTLPSKALEDALHPLGMTPASLDYRQSWIFYMLLCQSLQVSRFRSEASHAKICQNFLFQLENLGLWEWAVFVALHLESASSRETAVRHLLERHVDLPVPPSTSTNSATAVDYDRWEFEGEKNTFLINTLRIPETWLWNARATRAKYQGELFLEVFSLLKGGEHQKGHSLILSSLAPVSILQGDLRTLGKVLNMVDQNKVYGWETGGSIYQEYLECCSDFEGSDRRLEVKSKVSYANDLVPHEDIQALQDEVQVLLTKLPLLLAYQTKETPSLQACVAEMASKCTNLLRDLKDLSIQESASLADLPLNEDERMSTVQKISTDYFDEILKFAETSAY</sequence>
<evidence type="ECO:0000256" key="4">
    <source>
        <dbReference type="ARBA" id="ARBA00022737"/>
    </source>
</evidence>
<protein>
    <recommendedName>
        <fullName evidence="12">Peptidase S59 domain-containing protein</fullName>
    </recommendedName>
</protein>
<dbReference type="InterPro" id="IPR007230">
    <property type="entry name" value="Nup98_auto-Pept-S59_dom"/>
</dbReference>
<dbReference type="PANTHER" id="PTHR23198">
    <property type="entry name" value="NUCLEOPORIN"/>
    <property type="match status" value="1"/>
</dbReference>
<evidence type="ECO:0000313" key="14">
    <source>
        <dbReference type="Proteomes" id="UP000703661"/>
    </source>
</evidence>
<feature type="region of interest" description="Disordered" evidence="11">
    <location>
        <begin position="737"/>
        <end position="781"/>
    </location>
</feature>
<dbReference type="GO" id="GO:0034398">
    <property type="term" value="P:telomere tethering at nuclear periphery"/>
    <property type="evidence" value="ECO:0007669"/>
    <property type="project" value="TreeGrafter"/>
</dbReference>
<evidence type="ECO:0000259" key="12">
    <source>
        <dbReference type="PROSITE" id="PS51434"/>
    </source>
</evidence>
<evidence type="ECO:0000256" key="9">
    <source>
        <dbReference type="ARBA" id="ARBA00023132"/>
    </source>
</evidence>
<dbReference type="PROSITE" id="PS51434">
    <property type="entry name" value="NUP_C"/>
    <property type="match status" value="1"/>
</dbReference>
<dbReference type="PANTHER" id="PTHR23198:SF6">
    <property type="entry name" value="NUCLEAR PORE COMPLEX PROTEIN NUP98-NUP96"/>
    <property type="match status" value="1"/>
</dbReference>
<feature type="region of interest" description="Disordered" evidence="11">
    <location>
        <begin position="680"/>
        <end position="720"/>
    </location>
</feature>
<feature type="region of interest" description="Disordered" evidence="11">
    <location>
        <begin position="601"/>
        <end position="636"/>
    </location>
</feature>
<dbReference type="FunFam" id="1.10.10.2360:FF:000001">
    <property type="entry name" value="Nuclear pore complex protein Nup98-Nup96"/>
    <property type="match status" value="1"/>
</dbReference>
<keyword evidence="8" id="KW-0811">Translocation</keyword>
<evidence type="ECO:0000256" key="7">
    <source>
        <dbReference type="ARBA" id="ARBA00022927"/>
    </source>
</evidence>
<name>A0A9P6MYT8_9FUNG</name>
<feature type="compositionally biased region" description="Polar residues" evidence="11">
    <location>
        <begin position="706"/>
        <end position="720"/>
    </location>
</feature>
<evidence type="ECO:0000256" key="1">
    <source>
        <dbReference type="ARBA" id="ARBA00004567"/>
    </source>
</evidence>
<evidence type="ECO:0000313" key="13">
    <source>
        <dbReference type="EMBL" id="KAG0018263.1"/>
    </source>
</evidence>
<dbReference type="Gene3D" id="3.30.1610.10">
    <property type="entry name" value="Peptidase S59, nucleoporin"/>
    <property type="match status" value="1"/>
</dbReference>
<dbReference type="Gene3D" id="1.10.10.2360">
    <property type="match status" value="1"/>
</dbReference>
<keyword evidence="7" id="KW-0653">Protein transport</keyword>
<keyword evidence="3" id="KW-0813">Transport</keyword>
<dbReference type="Pfam" id="PF12110">
    <property type="entry name" value="Nup96"/>
    <property type="match status" value="1"/>
</dbReference>
<dbReference type="GO" id="GO:0006606">
    <property type="term" value="P:protein import into nucleus"/>
    <property type="evidence" value="ECO:0007669"/>
    <property type="project" value="TreeGrafter"/>
</dbReference>
<dbReference type="SUPFAM" id="SSF82215">
    <property type="entry name" value="C-terminal autoproteolytic domain of nucleoporin nup98"/>
    <property type="match status" value="1"/>
</dbReference>
<keyword evidence="10" id="KW-0539">Nucleus</keyword>
<gene>
    <name evidence="13" type="ORF">BGZ80_007386</name>
</gene>
<comment type="similarity">
    <text evidence="2">Belongs to the nucleoporin GLFG family.</text>
</comment>
<dbReference type="GO" id="GO:0008139">
    <property type="term" value="F:nuclear localization sequence binding"/>
    <property type="evidence" value="ECO:0007669"/>
    <property type="project" value="TreeGrafter"/>
</dbReference>
<dbReference type="GO" id="GO:0003723">
    <property type="term" value="F:RNA binding"/>
    <property type="evidence" value="ECO:0007669"/>
    <property type="project" value="TreeGrafter"/>
</dbReference>
<organism evidence="13 14">
    <name type="scientific">Entomortierella chlamydospora</name>
    <dbReference type="NCBI Taxonomy" id="101097"/>
    <lineage>
        <taxon>Eukaryota</taxon>
        <taxon>Fungi</taxon>
        <taxon>Fungi incertae sedis</taxon>
        <taxon>Mucoromycota</taxon>
        <taxon>Mortierellomycotina</taxon>
        <taxon>Mortierellomycetes</taxon>
        <taxon>Mortierellales</taxon>
        <taxon>Mortierellaceae</taxon>
        <taxon>Entomortierella</taxon>
    </lineage>
</organism>
<dbReference type="InterPro" id="IPR037665">
    <property type="entry name" value="Nucleoporin_S59-like"/>
</dbReference>
<feature type="region of interest" description="Disordered" evidence="11">
    <location>
        <begin position="950"/>
        <end position="1002"/>
    </location>
</feature>
<dbReference type="GO" id="GO:0006405">
    <property type="term" value="P:RNA export from nucleus"/>
    <property type="evidence" value="ECO:0007669"/>
    <property type="project" value="TreeGrafter"/>
</dbReference>
<evidence type="ECO:0000256" key="8">
    <source>
        <dbReference type="ARBA" id="ARBA00023010"/>
    </source>
</evidence>
<dbReference type="FunFam" id="3.30.1610.10:FF:000003">
    <property type="entry name" value="Nucleoporin SONB, putative"/>
    <property type="match status" value="1"/>
</dbReference>
<dbReference type="GO" id="GO:0017056">
    <property type="term" value="F:structural constituent of nuclear pore"/>
    <property type="evidence" value="ECO:0007669"/>
    <property type="project" value="InterPro"/>
</dbReference>
<dbReference type="Pfam" id="PF04096">
    <property type="entry name" value="Nucleoporin2"/>
    <property type="match status" value="1"/>
</dbReference>
<dbReference type="GO" id="GO:0044614">
    <property type="term" value="C:nuclear pore cytoplasmic filaments"/>
    <property type="evidence" value="ECO:0007669"/>
    <property type="project" value="TreeGrafter"/>
</dbReference>
<dbReference type="GO" id="GO:0051028">
    <property type="term" value="P:mRNA transport"/>
    <property type="evidence" value="ECO:0007669"/>
    <property type="project" value="UniProtKB-KW"/>
</dbReference>
<dbReference type="InterPro" id="IPR021967">
    <property type="entry name" value="Nup98_C"/>
</dbReference>
<evidence type="ECO:0000256" key="2">
    <source>
        <dbReference type="ARBA" id="ARBA00008926"/>
    </source>
</evidence>
<reference evidence="13" key="1">
    <citation type="journal article" date="2020" name="Fungal Divers.">
        <title>Resolving the Mortierellaceae phylogeny through synthesis of multi-gene phylogenetics and phylogenomics.</title>
        <authorList>
            <person name="Vandepol N."/>
            <person name="Liber J."/>
            <person name="Desiro A."/>
            <person name="Na H."/>
            <person name="Kennedy M."/>
            <person name="Barry K."/>
            <person name="Grigoriev I.V."/>
            <person name="Miller A.N."/>
            <person name="O'Donnell K."/>
            <person name="Stajich J.E."/>
            <person name="Bonito G."/>
        </authorList>
    </citation>
    <scope>NUCLEOTIDE SEQUENCE</scope>
    <source>
        <strain evidence="13">NRRL 2769</strain>
    </source>
</reference>
<proteinExistence type="inferred from homology"/>
<keyword evidence="14" id="KW-1185">Reference proteome</keyword>
<dbReference type="InterPro" id="IPR036903">
    <property type="entry name" value="Nup98_auto-Pept-S59_dom_sf"/>
</dbReference>
<keyword evidence="4" id="KW-0677">Repeat</keyword>
<keyword evidence="5" id="KW-0068">Autocatalytic cleavage</keyword>
<dbReference type="Gene3D" id="1.25.40.690">
    <property type="match status" value="1"/>
</dbReference>
<dbReference type="Proteomes" id="UP000703661">
    <property type="component" value="Unassembled WGS sequence"/>
</dbReference>
<keyword evidence="6" id="KW-0509">mRNA transport</keyword>
<accession>A0A9P6MYT8</accession>
<feature type="region of interest" description="Disordered" evidence="11">
    <location>
        <begin position="84"/>
        <end position="105"/>
    </location>
</feature>